<dbReference type="InterPro" id="IPR001789">
    <property type="entry name" value="Sig_transdc_resp-reg_receiver"/>
</dbReference>
<dbReference type="CDD" id="cd17535">
    <property type="entry name" value="REC_NarL-like"/>
    <property type="match status" value="1"/>
</dbReference>
<proteinExistence type="predicted"/>
<gene>
    <name evidence="9" type="ORF">J7S33_06225</name>
    <name evidence="8" type="ORF">JOE68_001191</name>
</gene>
<dbReference type="SUPFAM" id="SSF52172">
    <property type="entry name" value="CheY-like"/>
    <property type="match status" value="1"/>
</dbReference>
<accession>A0A8T8I163</accession>
<evidence type="ECO:0000259" key="7">
    <source>
        <dbReference type="PROSITE" id="PS50110"/>
    </source>
</evidence>
<dbReference type="GO" id="GO:0000160">
    <property type="term" value="P:phosphorelay signal transduction system"/>
    <property type="evidence" value="ECO:0007669"/>
    <property type="project" value="InterPro"/>
</dbReference>
<evidence type="ECO:0000256" key="4">
    <source>
        <dbReference type="ARBA" id="ARBA00023163"/>
    </source>
</evidence>
<sequence>MTTTVLIADDQAMIRESFRVALDSRPDLAVVGEAATGSEAVALARALAPDVVLMDVRMPLMDGLEATRRILADGAGRSRVLVLTTFDLDEHVYGALRAGASGFMLKDSPLADLMNAVRVVAAGHTLFAPSVTRRLVAAFAERAAGRPDPAALAGLTPREVEVLRLVARGLSNAEIAGALTIAEQTAKSHVSRVLTKLGLRDRAQAVVLAYESGLVTPNEGPRE</sequence>
<evidence type="ECO:0000259" key="6">
    <source>
        <dbReference type="PROSITE" id="PS50043"/>
    </source>
</evidence>
<feature type="modified residue" description="4-aspartylphosphate" evidence="5">
    <location>
        <position position="55"/>
    </location>
</feature>
<dbReference type="Proteomes" id="UP001195724">
    <property type="component" value="Unassembled WGS sequence"/>
</dbReference>
<keyword evidence="11" id="KW-1185">Reference proteome</keyword>
<dbReference type="SMART" id="SM00448">
    <property type="entry name" value="REC"/>
    <property type="match status" value="1"/>
</dbReference>
<evidence type="ECO:0000313" key="8">
    <source>
        <dbReference type="EMBL" id="MBM7810326.1"/>
    </source>
</evidence>
<dbReference type="AlphaFoldDB" id="A0A8T8I163"/>
<reference evidence="8 11" key="1">
    <citation type="submission" date="2021-01" db="EMBL/GenBank/DDBJ databases">
        <title>Sequencing the genomes of 1000 actinobacteria strains.</title>
        <authorList>
            <person name="Klenk H.-P."/>
        </authorList>
    </citation>
    <scope>NUCLEOTIDE SEQUENCE [LARGE SCALE GENOMIC DNA]</scope>
    <source>
        <strain evidence="8 11">DSM 44581</strain>
    </source>
</reference>
<protein>
    <submittedName>
        <fullName evidence="8">DNA-binding NarL/FixJ family response regulator</fullName>
    </submittedName>
    <submittedName>
        <fullName evidence="9">Response regulator transcription factor</fullName>
    </submittedName>
</protein>
<feature type="domain" description="Response regulatory" evidence="7">
    <location>
        <begin position="4"/>
        <end position="121"/>
    </location>
</feature>
<organism evidence="9 10">
    <name type="scientific">Saccharothrix algeriensis</name>
    <dbReference type="NCBI Taxonomy" id="173560"/>
    <lineage>
        <taxon>Bacteria</taxon>
        <taxon>Bacillati</taxon>
        <taxon>Actinomycetota</taxon>
        <taxon>Actinomycetes</taxon>
        <taxon>Pseudonocardiales</taxon>
        <taxon>Pseudonocardiaceae</taxon>
        <taxon>Saccharothrix</taxon>
    </lineage>
</organism>
<dbReference type="PROSITE" id="PS50043">
    <property type="entry name" value="HTH_LUXR_2"/>
    <property type="match status" value="1"/>
</dbReference>
<keyword evidence="3 8" id="KW-0238">DNA-binding</keyword>
<dbReference type="Proteomes" id="UP000671828">
    <property type="component" value="Chromosome"/>
</dbReference>
<dbReference type="GO" id="GO:0006355">
    <property type="term" value="P:regulation of DNA-templated transcription"/>
    <property type="evidence" value="ECO:0007669"/>
    <property type="project" value="InterPro"/>
</dbReference>
<evidence type="ECO:0000313" key="10">
    <source>
        <dbReference type="Proteomes" id="UP000671828"/>
    </source>
</evidence>
<dbReference type="PANTHER" id="PTHR43214:SF24">
    <property type="entry name" value="TRANSCRIPTIONAL REGULATORY PROTEIN NARL-RELATED"/>
    <property type="match status" value="1"/>
</dbReference>
<dbReference type="CDD" id="cd06170">
    <property type="entry name" value="LuxR_C_like"/>
    <property type="match status" value="1"/>
</dbReference>
<evidence type="ECO:0000313" key="9">
    <source>
        <dbReference type="EMBL" id="QTR04476.1"/>
    </source>
</evidence>
<dbReference type="GO" id="GO:0003677">
    <property type="term" value="F:DNA binding"/>
    <property type="evidence" value="ECO:0007669"/>
    <property type="project" value="UniProtKB-KW"/>
</dbReference>
<keyword evidence="1 5" id="KW-0597">Phosphoprotein</keyword>
<dbReference type="InterPro" id="IPR058245">
    <property type="entry name" value="NreC/VraR/RcsB-like_REC"/>
</dbReference>
<name>A0A8T8I163_9PSEU</name>
<dbReference type="Pfam" id="PF00196">
    <property type="entry name" value="GerE"/>
    <property type="match status" value="1"/>
</dbReference>
<dbReference type="InterPro" id="IPR016032">
    <property type="entry name" value="Sig_transdc_resp-reg_C-effctor"/>
</dbReference>
<feature type="domain" description="HTH luxR-type" evidence="6">
    <location>
        <begin position="148"/>
        <end position="213"/>
    </location>
</feature>
<evidence type="ECO:0000256" key="2">
    <source>
        <dbReference type="ARBA" id="ARBA00023015"/>
    </source>
</evidence>
<dbReference type="RefSeq" id="WP_204841313.1">
    <property type="nucleotide sequence ID" value="NZ_JAFBCL010000001.1"/>
</dbReference>
<dbReference type="Gene3D" id="3.40.50.2300">
    <property type="match status" value="1"/>
</dbReference>
<dbReference type="SMART" id="SM00421">
    <property type="entry name" value="HTH_LUXR"/>
    <property type="match status" value="1"/>
</dbReference>
<dbReference type="SUPFAM" id="SSF46894">
    <property type="entry name" value="C-terminal effector domain of the bipartite response regulators"/>
    <property type="match status" value="1"/>
</dbReference>
<dbReference type="PRINTS" id="PR00038">
    <property type="entry name" value="HTHLUXR"/>
</dbReference>
<dbReference type="PANTHER" id="PTHR43214">
    <property type="entry name" value="TWO-COMPONENT RESPONSE REGULATOR"/>
    <property type="match status" value="1"/>
</dbReference>
<reference evidence="9" key="2">
    <citation type="submission" date="2021-04" db="EMBL/GenBank/DDBJ databases">
        <title>Saccharothrix algeriensis WGS.</title>
        <authorList>
            <person name="Stuskova K."/>
            <person name="Hakalova E."/>
            <person name="Tebbal A.B."/>
            <person name="Eichmeier A."/>
        </authorList>
    </citation>
    <scope>NUCLEOTIDE SEQUENCE</scope>
    <source>
        <strain evidence="9">NRRL B-24137</strain>
    </source>
</reference>
<evidence type="ECO:0000313" key="11">
    <source>
        <dbReference type="Proteomes" id="UP001195724"/>
    </source>
</evidence>
<dbReference type="InterPro" id="IPR000792">
    <property type="entry name" value="Tscrpt_reg_LuxR_C"/>
</dbReference>
<dbReference type="Pfam" id="PF00072">
    <property type="entry name" value="Response_reg"/>
    <property type="match status" value="1"/>
</dbReference>
<evidence type="ECO:0000256" key="5">
    <source>
        <dbReference type="PROSITE-ProRule" id="PRU00169"/>
    </source>
</evidence>
<evidence type="ECO:0000256" key="3">
    <source>
        <dbReference type="ARBA" id="ARBA00023125"/>
    </source>
</evidence>
<dbReference type="InterPro" id="IPR039420">
    <property type="entry name" value="WalR-like"/>
</dbReference>
<keyword evidence="4" id="KW-0804">Transcription</keyword>
<dbReference type="PROSITE" id="PS50110">
    <property type="entry name" value="RESPONSE_REGULATORY"/>
    <property type="match status" value="1"/>
</dbReference>
<dbReference type="EMBL" id="CP072788">
    <property type="protein sequence ID" value="QTR04476.1"/>
    <property type="molecule type" value="Genomic_DNA"/>
</dbReference>
<dbReference type="EMBL" id="JAFBCL010000001">
    <property type="protein sequence ID" value="MBM7810326.1"/>
    <property type="molecule type" value="Genomic_DNA"/>
</dbReference>
<keyword evidence="2" id="KW-0805">Transcription regulation</keyword>
<evidence type="ECO:0000256" key="1">
    <source>
        <dbReference type="ARBA" id="ARBA00022553"/>
    </source>
</evidence>
<dbReference type="InterPro" id="IPR011006">
    <property type="entry name" value="CheY-like_superfamily"/>
</dbReference>